<protein>
    <submittedName>
        <fullName evidence="2">Tetratricopeptide repeat protein 39B isoform X2</fullName>
    </submittedName>
</protein>
<evidence type="ECO:0000313" key="1">
    <source>
        <dbReference type="Proteomes" id="UP001652625"/>
    </source>
</evidence>
<dbReference type="PANTHER" id="PTHR31859:SF9">
    <property type="entry name" value="TETRATRICOPEPTIDE REPEAT PROTEIN 39B"/>
    <property type="match status" value="1"/>
</dbReference>
<name>A0ABM4C6S0_HYDVU</name>
<dbReference type="RefSeq" id="XP_065657299.1">
    <property type="nucleotide sequence ID" value="XM_065801227.1"/>
</dbReference>
<reference evidence="2" key="1">
    <citation type="submission" date="2025-08" db="UniProtKB">
        <authorList>
            <consortium name="RefSeq"/>
        </authorList>
    </citation>
    <scope>IDENTIFICATION</scope>
</reference>
<evidence type="ECO:0000313" key="2">
    <source>
        <dbReference type="RefSeq" id="XP_065657299.1"/>
    </source>
</evidence>
<dbReference type="Gene3D" id="1.25.40.10">
    <property type="entry name" value="Tetratricopeptide repeat domain"/>
    <property type="match status" value="1"/>
</dbReference>
<dbReference type="InterPro" id="IPR019412">
    <property type="entry name" value="IML2/TPR_39"/>
</dbReference>
<dbReference type="InterPro" id="IPR011990">
    <property type="entry name" value="TPR-like_helical_dom_sf"/>
</dbReference>
<dbReference type="GeneID" id="101240322"/>
<dbReference type="Proteomes" id="UP001652625">
    <property type="component" value="Chromosome 07"/>
</dbReference>
<gene>
    <name evidence="2" type="primary">LOC101240322</name>
</gene>
<dbReference type="Pfam" id="PF10300">
    <property type="entry name" value="Iml2-TPR_39"/>
    <property type="match status" value="1"/>
</dbReference>
<dbReference type="PANTHER" id="PTHR31859">
    <property type="entry name" value="TETRATRICOPEPTIDE REPEAT PROTEIN 39 FAMILY MEMBER"/>
    <property type="match status" value="1"/>
</dbReference>
<dbReference type="SUPFAM" id="SSF48452">
    <property type="entry name" value="TPR-like"/>
    <property type="match status" value="1"/>
</dbReference>
<keyword evidence="1" id="KW-1185">Reference proteome</keyword>
<proteinExistence type="predicted"/>
<organism evidence="1 2">
    <name type="scientific">Hydra vulgaris</name>
    <name type="common">Hydra</name>
    <name type="synonym">Hydra attenuata</name>
    <dbReference type="NCBI Taxonomy" id="6087"/>
    <lineage>
        <taxon>Eukaryota</taxon>
        <taxon>Metazoa</taxon>
        <taxon>Cnidaria</taxon>
        <taxon>Hydrozoa</taxon>
        <taxon>Hydroidolina</taxon>
        <taxon>Anthoathecata</taxon>
        <taxon>Aplanulata</taxon>
        <taxon>Hydridae</taxon>
        <taxon>Hydra</taxon>
    </lineage>
</organism>
<sequence length="568" mass="65620">MATEENQVEEYEFKESIKNARKALGLCLCNKFTEAQKFLQTLDGSCMYHSLSISTIAYLQAVLTYEQKYIQLAHEKVKETLKICDKQRKKRSWNESIYSWIGKPYFDDFSIIELHAELCYAECLLEEALLTFLQDENLISFVKGGLKIRNAYQLYRCCLIALEQNPFSLKGSTTRADFESGVEMGMGTFNLLLSLLPPRVLKLLEWVGFSGDKEQGLFLLDKGCNSKGLRDAMCGITLLGFHLVVSPLLGIGDSDISYSSKHLSRYMKTYPDSSLFLYFSGRLMQTQCQINEALIEYEKSVSVNIDWKQIHHICYWEMMWCYSFKGDWSNAAIYASILADESKWSKSSYKYMHAAFLIMQQPECNKDLNQSKFFKEKIEKLLDEVVQHKQRIAGKSIPFEKFAVTRVHKYRETGRLILPGLEIIHIWNGFTMFHKHENTLKEFLLLTEKSLNGLQEETGLSKHHHDNVCLCKLLQGICLHHLKKNEQAEKVLTEVANSPFTSHSSKMDSYYPPFAAAEIAFMFKNSGELEKALEYFNYALENYSNYGLENRLHFRLHSAIANLKKLIE</sequence>
<accession>A0ABM4C6S0</accession>